<evidence type="ECO:0000256" key="1">
    <source>
        <dbReference type="SAM" id="MobiDB-lite"/>
    </source>
</evidence>
<evidence type="ECO:0000313" key="2">
    <source>
        <dbReference type="EMBL" id="GAA6146354.1"/>
    </source>
</evidence>
<dbReference type="RefSeq" id="WP_353295575.1">
    <property type="nucleotide sequence ID" value="NZ_BAABWH010000007.1"/>
</dbReference>
<reference evidence="2 3" key="1">
    <citation type="submission" date="2024-04" db="EMBL/GenBank/DDBJ databases">
        <title>Draft genome sequence of Thalassolituus maritimus NBRC 116585.</title>
        <authorList>
            <person name="Miyakawa T."/>
            <person name="Kusuya Y."/>
            <person name="Miura T."/>
        </authorList>
    </citation>
    <scope>NUCLEOTIDE SEQUENCE [LARGE SCALE GENOMIC DNA]</scope>
    <source>
        <strain evidence="2 3">5NW40-0001</strain>
    </source>
</reference>
<dbReference type="EMBL" id="BAABWH010000007">
    <property type="protein sequence ID" value="GAA6146354.1"/>
    <property type="molecule type" value="Genomic_DNA"/>
</dbReference>
<dbReference type="Pfam" id="PF11736">
    <property type="entry name" value="DUF3299"/>
    <property type="match status" value="1"/>
</dbReference>
<keyword evidence="3" id="KW-1185">Reference proteome</keyword>
<dbReference type="Proteomes" id="UP001481413">
    <property type="component" value="Unassembled WGS sequence"/>
</dbReference>
<protein>
    <recommendedName>
        <fullName evidence="4">DUF3299 domain-containing protein</fullName>
    </recommendedName>
</protein>
<accession>A0ABQ0A1T0</accession>
<feature type="region of interest" description="Disordered" evidence="1">
    <location>
        <begin position="23"/>
        <end position="59"/>
    </location>
</feature>
<dbReference type="Gene3D" id="2.40.50.870">
    <property type="entry name" value="Protein of unknown function (DUF3299)"/>
    <property type="match status" value="1"/>
</dbReference>
<name>A0ABQ0A1T0_9GAMM</name>
<sequence length="232" mass="25712">MRVFFSAICLSAAMLVAGGCSTEQDEQPLQPDQAQSDPIQTPDLASGSPAISQPVPLEKRPKEAFEPIEWIEMIPEMDLEALRNPPQSLIDIEDGSEEDQLDQRLGNANVAPAESAFQQALVSTNTVDTLQGKAIKIPGFIVPLEFSDDQTITEFFLVPYFGACIHLPPPPPNQIIYISHPEGIQVEALYDPFWVYGVLDAGITENSTATSAYRISMHHFEAYYESDEEYYD</sequence>
<organism evidence="2 3">
    <name type="scientific">Thalassolituus maritimus</name>
    <dbReference type="NCBI Taxonomy" id="484498"/>
    <lineage>
        <taxon>Bacteria</taxon>
        <taxon>Pseudomonadati</taxon>
        <taxon>Pseudomonadota</taxon>
        <taxon>Gammaproteobacteria</taxon>
        <taxon>Oceanospirillales</taxon>
        <taxon>Oceanospirillaceae</taxon>
        <taxon>Thalassolituus</taxon>
    </lineage>
</organism>
<dbReference type="PROSITE" id="PS51257">
    <property type="entry name" value="PROKAR_LIPOPROTEIN"/>
    <property type="match status" value="1"/>
</dbReference>
<proteinExistence type="predicted"/>
<comment type="caution">
    <text evidence="2">The sequence shown here is derived from an EMBL/GenBank/DDBJ whole genome shotgun (WGS) entry which is preliminary data.</text>
</comment>
<evidence type="ECO:0000313" key="3">
    <source>
        <dbReference type="Proteomes" id="UP001481413"/>
    </source>
</evidence>
<dbReference type="InterPro" id="IPR021727">
    <property type="entry name" value="DUF3299"/>
</dbReference>
<gene>
    <name evidence="2" type="ORF">NBRC116585_24720</name>
</gene>
<evidence type="ECO:0008006" key="4">
    <source>
        <dbReference type="Google" id="ProtNLM"/>
    </source>
</evidence>
<feature type="compositionally biased region" description="Polar residues" evidence="1">
    <location>
        <begin position="30"/>
        <end position="39"/>
    </location>
</feature>